<evidence type="ECO:0000313" key="2">
    <source>
        <dbReference type="Proteomes" id="UP000008075"/>
    </source>
</evidence>
<proteinExistence type="predicted"/>
<dbReference type="Proteomes" id="UP000008075">
    <property type="component" value="Chromosome"/>
</dbReference>
<evidence type="ECO:0000313" key="1">
    <source>
        <dbReference type="EMBL" id="CBJ89928.1"/>
    </source>
</evidence>
<accession>D3VD62</accession>
<dbReference type="HOGENOM" id="CLU_3319487_0_0_6"/>
<dbReference type="KEGG" id="xne:XNC1_1868"/>
<gene>
    <name evidence="1" type="ordered locus">XNC1_1868</name>
</gene>
<organism evidence="1 2">
    <name type="scientific">Xenorhabdus nematophila (strain ATCC 19061 / DSM 3370 / CCUG 14189 / LMG 1036 / NCIMB 9965 / AN6)</name>
    <dbReference type="NCBI Taxonomy" id="406817"/>
    <lineage>
        <taxon>Bacteria</taxon>
        <taxon>Pseudomonadati</taxon>
        <taxon>Pseudomonadota</taxon>
        <taxon>Gammaproteobacteria</taxon>
        <taxon>Enterobacterales</taxon>
        <taxon>Morganellaceae</taxon>
        <taxon>Xenorhabdus</taxon>
    </lineage>
</organism>
<reference evidence="1 2" key="1">
    <citation type="journal article" date="2011" name="PLoS ONE">
        <title>The entomopathogenic bacterial endosymbionts xenorhabdus and photorhabdus: convergent lifestyles from divergent genomes.</title>
        <authorList>
            <person name="Chaston J.M."/>
            <person name="Suen G."/>
            <person name="Tucker S.L."/>
            <person name="Andersen A.W."/>
            <person name="Bhasin A."/>
            <person name="Bode E."/>
            <person name="Bode H.B."/>
            <person name="Brachmann A.O."/>
            <person name="Cowles C.E."/>
            <person name="Cowles K.N."/>
            <person name="Darby C."/>
            <person name="de Leon L."/>
            <person name="Drace K."/>
            <person name="Du Z."/>
            <person name="Givaudan A."/>
            <person name="Herbert Tran E.E."/>
            <person name="Jewell K.A."/>
            <person name="Knack J.J."/>
            <person name="Krasomil-Osterfeld K.C."/>
            <person name="Kukor R."/>
            <person name="Lanois A."/>
            <person name="Latreille P."/>
            <person name="Leimgruber N.K."/>
            <person name="Lipke C.M."/>
            <person name="Liu R."/>
            <person name="Lu X."/>
            <person name="Martens E.C."/>
            <person name="Marri P.R."/>
            <person name="Medigue C."/>
            <person name="Menard M.L."/>
            <person name="Miller N.M."/>
            <person name="Morales-Soto N."/>
            <person name="Norton S."/>
            <person name="Ogier J.C."/>
            <person name="Orchard S.S."/>
            <person name="Park D."/>
            <person name="Park Y."/>
            <person name="Qurollo B.A."/>
            <person name="Sugar D.R."/>
            <person name="Richards G.R."/>
            <person name="Rouy Z."/>
            <person name="Slominski B."/>
            <person name="Slominski K."/>
            <person name="Snyder H."/>
            <person name="Tjaden B.C."/>
            <person name="van der Hoeven R."/>
            <person name="Welch R.D."/>
            <person name="Wheeler C."/>
            <person name="Xiang B."/>
            <person name="Barbazuk B."/>
            <person name="Gaudriault S."/>
            <person name="Goodner B."/>
            <person name="Slater S.C."/>
            <person name="Forst S."/>
            <person name="Goldman B.S."/>
            <person name="Goodrich-Blair H."/>
        </authorList>
    </citation>
    <scope>NUCLEOTIDE SEQUENCE [LARGE SCALE GENOMIC DNA]</scope>
    <source>
        <strain evidence="2">ATCC 19061 / DSM 3370 / CCUG 14189 / LMG 1036 / NCIMB 9965 / AN6</strain>
    </source>
</reference>
<keyword evidence="2" id="KW-1185">Reference proteome</keyword>
<protein>
    <submittedName>
        <fullName evidence="1">Uncharacterized protein</fullName>
    </submittedName>
</protein>
<sequence length="39" mass="4736">MMFNSIEYNVNWDFYIAISHHDHGELYNLYTITLVNFPI</sequence>
<dbReference type="STRING" id="406817.XNC1_1868"/>
<name>D3VD62_XENNA</name>
<dbReference type="EMBL" id="FN667742">
    <property type="protein sequence ID" value="CBJ89928.1"/>
    <property type="molecule type" value="Genomic_DNA"/>
</dbReference>
<dbReference type="AlphaFoldDB" id="D3VD62"/>